<feature type="transmembrane region" description="Helical" evidence="2">
    <location>
        <begin position="182"/>
        <end position="206"/>
    </location>
</feature>
<keyword evidence="2" id="KW-0472">Membrane</keyword>
<feature type="transmembrane region" description="Helical" evidence="2">
    <location>
        <begin position="48"/>
        <end position="75"/>
    </location>
</feature>
<proteinExistence type="predicted"/>
<feature type="transmembrane region" description="Helical" evidence="2">
    <location>
        <begin position="437"/>
        <end position="460"/>
    </location>
</feature>
<feature type="transmembrane region" description="Helical" evidence="2">
    <location>
        <begin position="95"/>
        <end position="114"/>
    </location>
</feature>
<dbReference type="EMBL" id="JABAYA010000005">
    <property type="protein sequence ID" value="KAF7731969.1"/>
    <property type="molecule type" value="Genomic_DNA"/>
</dbReference>
<dbReference type="OrthoDB" id="18110at2759"/>
<feature type="transmembrane region" description="Helical" evidence="2">
    <location>
        <begin position="372"/>
        <end position="400"/>
    </location>
</feature>
<feature type="transmembrane region" description="Helical" evidence="2">
    <location>
        <begin position="218"/>
        <end position="240"/>
    </location>
</feature>
<dbReference type="InterPro" id="IPR011701">
    <property type="entry name" value="MFS"/>
</dbReference>
<evidence type="ECO:0000256" key="1">
    <source>
        <dbReference type="ARBA" id="ARBA00004141"/>
    </source>
</evidence>
<dbReference type="Gene3D" id="1.20.1250.20">
    <property type="entry name" value="MFS general substrate transporter like domains"/>
    <property type="match status" value="2"/>
</dbReference>
<evidence type="ECO:0000313" key="3">
    <source>
        <dbReference type="EMBL" id="KAF7731969.1"/>
    </source>
</evidence>
<dbReference type="PANTHER" id="PTHR23524">
    <property type="entry name" value="TRANSPORTER, PUTATIVE (AFU_ORTHOLOGUE AFUA_8G04850)-RELATED"/>
    <property type="match status" value="1"/>
</dbReference>
<comment type="subcellular location">
    <subcellularLocation>
        <location evidence="1">Membrane</location>
        <topology evidence="1">Multi-pass membrane protein</topology>
    </subcellularLocation>
</comment>
<sequence length="473" mass="50558">MSEKAEVWQEISGASQYSEEHVSEPVQKKGRKFLWFVPLAPHVHPVKFFCFLFSVFVSLANVVFLAVNQATILNILAPANLSNIANAQGDTTGSFALYSEIVSLVMVVVWGVLADRYQKSLISGVSLILMGVAVIAYPHAPNVYPTLLILKLIFSIGTAGSTAMMAALMIEVVHGKGGLVSGLIGSCSGLGAVFAALCLVRVPVQLRFILDRPNGELILSYGIIGGITVFLGIVFIFALPRSVERPKTDREGYITKLRKGILAGKDPRIALGYASSFFARADEIIITNFISLWIIQYYIETGECEVGKVCYMAMASSSTLTGIAQSVALASAPVFAAGSEYLPKEVPVMLAGIIGATGCIPFALSIDPTSQASYGFVVLLAIGQIGMIISGMAMIGGPYVPEDCKGSIAGTYSFSGALGIIVIAKLGGVLFDKWMKGAPFLLLGIGHCLVTVFAFINVSIRYIRERQNRRNTT</sequence>
<evidence type="ECO:0000313" key="4">
    <source>
        <dbReference type="Proteomes" id="UP000605846"/>
    </source>
</evidence>
<keyword evidence="2" id="KW-1133">Transmembrane helix</keyword>
<feature type="transmembrane region" description="Helical" evidence="2">
    <location>
        <begin position="412"/>
        <end position="431"/>
    </location>
</feature>
<comment type="caution">
    <text evidence="3">The sequence shown here is derived from an EMBL/GenBank/DDBJ whole genome shotgun (WGS) entry which is preliminary data.</text>
</comment>
<accession>A0A8H7BVM7</accession>
<keyword evidence="4" id="KW-1185">Reference proteome</keyword>
<reference evidence="3" key="1">
    <citation type="submission" date="2020-01" db="EMBL/GenBank/DDBJ databases">
        <title>Genome Sequencing of Three Apophysomyces-Like Fungal Strains Confirms a Novel Fungal Genus in the Mucoromycota with divergent Burkholderia-like Endosymbiotic Bacteria.</title>
        <authorList>
            <person name="Stajich J.E."/>
            <person name="Macias A.M."/>
            <person name="Carter-House D."/>
            <person name="Lovett B."/>
            <person name="Kasson L.R."/>
            <person name="Berry K."/>
            <person name="Grigoriev I."/>
            <person name="Chang Y."/>
            <person name="Spatafora J."/>
            <person name="Kasson M.T."/>
        </authorList>
    </citation>
    <scope>NUCLEOTIDE SEQUENCE</scope>
    <source>
        <strain evidence="3">NRRL A-21654</strain>
    </source>
</reference>
<dbReference type="AlphaFoldDB" id="A0A8H7BVM7"/>
<dbReference type="GO" id="GO:0016020">
    <property type="term" value="C:membrane"/>
    <property type="evidence" value="ECO:0007669"/>
    <property type="project" value="UniProtKB-SubCell"/>
</dbReference>
<keyword evidence="2" id="KW-0812">Transmembrane</keyword>
<protein>
    <recommendedName>
        <fullName evidence="5">Major facilitator superfamily (MFS) profile domain-containing protein</fullName>
    </recommendedName>
</protein>
<feature type="transmembrane region" description="Helical" evidence="2">
    <location>
        <begin position="121"/>
        <end position="140"/>
    </location>
</feature>
<organism evidence="3 4">
    <name type="scientific">Apophysomyces ossiformis</name>
    <dbReference type="NCBI Taxonomy" id="679940"/>
    <lineage>
        <taxon>Eukaryota</taxon>
        <taxon>Fungi</taxon>
        <taxon>Fungi incertae sedis</taxon>
        <taxon>Mucoromycota</taxon>
        <taxon>Mucoromycotina</taxon>
        <taxon>Mucoromycetes</taxon>
        <taxon>Mucorales</taxon>
        <taxon>Mucorineae</taxon>
        <taxon>Mucoraceae</taxon>
        <taxon>Apophysomyces</taxon>
    </lineage>
</organism>
<name>A0A8H7BVM7_9FUNG</name>
<gene>
    <name evidence="3" type="ORF">EC973_007074</name>
</gene>
<dbReference type="GO" id="GO:0022857">
    <property type="term" value="F:transmembrane transporter activity"/>
    <property type="evidence" value="ECO:0007669"/>
    <property type="project" value="InterPro"/>
</dbReference>
<dbReference type="SUPFAM" id="SSF103473">
    <property type="entry name" value="MFS general substrate transporter"/>
    <property type="match status" value="1"/>
</dbReference>
<evidence type="ECO:0008006" key="5">
    <source>
        <dbReference type="Google" id="ProtNLM"/>
    </source>
</evidence>
<feature type="transmembrane region" description="Helical" evidence="2">
    <location>
        <begin position="348"/>
        <end position="366"/>
    </location>
</feature>
<evidence type="ECO:0000256" key="2">
    <source>
        <dbReference type="SAM" id="Phobius"/>
    </source>
</evidence>
<dbReference type="InterPro" id="IPR036259">
    <property type="entry name" value="MFS_trans_sf"/>
</dbReference>
<dbReference type="Proteomes" id="UP000605846">
    <property type="component" value="Unassembled WGS sequence"/>
</dbReference>
<dbReference type="PANTHER" id="PTHR23524:SF1">
    <property type="entry name" value="MRH DOMAIN-CONTAINING PROTEIN-RELATED"/>
    <property type="match status" value="1"/>
</dbReference>
<feature type="transmembrane region" description="Helical" evidence="2">
    <location>
        <begin position="146"/>
        <end position="170"/>
    </location>
</feature>
<dbReference type="Pfam" id="PF07690">
    <property type="entry name" value="MFS_1"/>
    <property type="match status" value="1"/>
</dbReference>